<feature type="domain" description="Cardiolipin synthase N-terminal" evidence="8">
    <location>
        <begin position="39"/>
        <end position="81"/>
    </location>
</feature>
<reference evidence="9 10" key="1">
    <citation type="submission" date="2021-01" db="EMBL/GenBank/DDBJ databases">
        <title>Whole genome shotgun sequence of Planobispora longispora NBRC 13918.</title>
        <authorList>
            <person name="Komaki H."/>
            <person name="Tamura T."/>
        </authorList>
    </citation>
    <scope>NUCLEOTIDE SEQUENCE [LARGE SCALE GENOMIC DNA]</scope>
    <source>
        <strain evidence="9 10">NBRC 13918</strain>
    </source>
</reference>
<evidence type="ECO:0000313" key="9">
    <source>
        <dbReference type="EMBL" id="GIH78256.1"/>
    </source>
</evidence>
<evidence type="ECO:0000256" key="4">
    <source>
        <dbReference type="ARBA" id="ARBA00022989"/>
    </source>
</evidence>
<dbReference type="GO" id="GO:0005886">
    <property type="term" value="C:plasma membrane"/>
    <property type="evidence" value="ECO:0007669"/>
    <property type="project" value="UniProtKB-SubCell"/>
</dbReference>
<evidence type="ECO:0000256" key="6">
    <source>
        <dbReference type="SAM" id="MobiDB-lite"/>
    </source>
</evidence>
<gene>
    <name evidence="9" type="ORF">Plo01_46850</name>
</gene>
<dbReference type="RefSeq" id="WP_239316882.1">
    <property type="nucleotide sequence ID" value="NZ_BOOH01000038.1"/>
</dbReference>
<evidence type="ECO:0000256" key="3">
    <source>
        <dbReference type="ARBA" id="ARBA00022692"/>
    </source>
</evidence>
<evidence type="ECO:0000256" key="2">
    <source>
        <dbReference type="ARBA" id="ARBA00022475"/>
    </source>
</evidence>
<comment type="caution">
    <text evidence="9">The sequence shown here is derived from an EMBL/GenBank/DDBJ whole genome shotgun (WGS) entry which is preliminary data.</text>
</comment>
<sequence length="109" mass="12316">MNRRSMGRSARRTRRRRWADLPPRRRGAILTLAVIELLLTSAAAVDMRIRPQSDVRGRKALWWPAIFIQPVGPILYLLLGRRPGCADTARSRPAPGPSPAEQHAVTRYP</sequence>
<protein>
    <recommendedName>
        <fullName evidence="8">Cardiolipin synthase N-terminal domain-containing protein</fullName>
    </recommendedName>
</protein>
<keyword evidence="5 7" id="KW-0472">Membrane</keyword>
<feature type="region of interest" description="Disordered" evidence="6">
    <location>
        <begin position="86"/>
        <end position="109"/>
    </location>
</feature>
<keyword evidence="10" id="KW-1185">Reference proteome</keyword>
<evidence type="ECO:0000256" key="1">
    <source>
        <dbReference type="ARBA" id="ARBA00004651"/>
    </source>
</evidence>
<accession>A0A8J3W7X5</accession>
<feature type="transmembrane region" description="Helical" evidence="7">
    <location>
        <begin position="60"/>
        <end position="79"/>
    </location>
</feature>
<keyword evidence="4 7" id="KW-1133">Transmembrane helix</keyword>
<organism evidence="9 10">
    <name type="scientific">Planobispora longispora</name>
    <dbReference type="NCBI Taxonomy" id="28887"/>
    <lineage>
        <taxon>Bacteria</taxon>
        <taxon>Bacillati</taxon>
        <taxon>Actinomycetota</taxon>
        <taxon>Actinomycetes</taxon>
        <taxon>Streptosporangiales</taxon>
        <taxon>Streptosporangiaceae</taxon>
        <taxon>Planobispora</taxon>
    </lineage>
</organism>
<dbReference type="AlphaFoldDB" id="A0A8J3W7X5"/>
<dbReference type="InterPro" id="IPR027379">
    <property type="entry name" value="CLS_N"/>
</dbReference>
<keyword evidence="3 7" id="KW-0812">Transmembrane</keyword>
<proteinExistence type="predicted"/>
<evidence type="ECO:0000313" key="10">
    <source>
        <dbReference type="Proteomes" id="UP000616724"/>
    </source>
</evidence>
<evidence type="ECO:0000256" key="7">
    <source>
        <dbReference type="SAM" id="Phobius"/>
    </source>
</evidence>
<name>A0A8J3W7X5_9ACTN</name>
<dbReference type="Proteomes" id="UP000616724">
    <property type="component" value="Unassembled WGS sequence"/>
</dbReference>
<dbReference type="EMBL" id="BOOH01000038">
    <property type="protein sequence ID" value="GIH78256.1"/>
    <property type="molecule type" value="Genomic_DNA"/>
</dbReference>
<comment type="subcellular location">
    <subcellularLocation>
        <location evidence="1">Cell membrane</location>
        <topology evidence="1">Multi-pass membrane protein</topology>
    </subcellularLocation>
</comment>
<dbReference type="Pfam" id="PF13396">
    <property type="entry name" value="PLDc_N"/>
    <property type="match status" value="1"/>
</dbReference>
<evidence type="ECO:0000256" key="5">
    <source>
        <dbReference type="ARBA" id="ARBA00023136"/>
    </source>
</evidence>
<keyword evidence="2" id="KW-1003">Cell membrane</keyword>
<evidence type="ECO:0000259" key="8">
    <source>
        <dbReference type="Pfam" id="PF13396"/>
    </source>
</evidence>